<reference evidence="1" key="1">
    <citation type="submission" date="2020-02" db="EMBL/GenBank/DDBJ databases">
        <authorList>
            <person name="Meier V. D."/>
        </authorList>
    </citation>
    <scope>NUCLEOTIDE SEQUENCE</scope>
    <source>
        <strain evidence="1">AVDCRST_MAG66</strain>
    </source>
</reference>
<proteinExistence type="predicted"/>
<dbReference type="AlphaFoldDB" id="A0A6J4PPX9"/>
<gene>
    <name evidence="1" type="ORF">AVDCRST_MAG66-2805</name>
</gene>
<dbReference type="Gene3D" id="3.75.10.10">
    <property type="entry name" value="L-arginine/glycine Amidinotransferase, Chain A"/>
    <property type="match status" value="1"/>
</dbReference>
<sequence>MDCVATYGGHLRVTQTVLTDCTSDDMPSHCEEGEVTRSDVISVPAGGRLEITTSPRVSDWNKDWYRTNCGGWNCFYKSRSAQTQVSARTFTAPTAGAAAQVLEYAGLDGGRWQAEYDSSQRDFPDMSTAEWGEYRFTTGKPGGVPPVGTLESVNLTNMYGWVRDDDRNGGGPVALQIWALKPDQDDYQLHATISSDQLHLSGGQQRFNPEHGLTGGDKIKVRAIGVDSQGTPDGNDAWLAGELTIPRDCAPRLPAGAGRVTSESAQRRVSTVYLGQQIDEQWNAPLLQAALTTAGQEFGFSVEVLPQTPEVWAEDAAITRTDGTWLAPNSGPYLTEASEDAKTTYPQRFVRMTGAGTPALLASANANQVTVEESRVHLDGGNVLTAARADGTPVVLVSKGALHVSAALRERQGCTPSGWTLEQRLADATDVIAAELGVLPAQVVPVDQGNQHIDRFLRPGPAGKMFLHDPDLANTVLEGFIADTTVPAGARARMEEMRIDGQDLLEQRATTAAVTAQLQAAGLTPVPVPGAYSRRSTLDHKRAYLNFMNAVTGTAPDGTVYYLTNQTETYDSDADEGRPLKPLEDAFAARLATHGVTARFMPTFRLVDNAGGIDCVTLEVTQPS</sequence>
<accession>A0A6J4PPX9</accession>
<protein>
    <submittedName>
        <fullName evidence="1">Uncharacterized protein</fullName>
    </submittedName>
</protein>
<evidence type="ECO:0000313" key="1">
    <source>
        <dbReference type="EMBL" id="CAA9422618.1"/>
    </source>
</evidence>
<organism evidence="1">
    <name type="scientific">uncultured Pseudonocardia sp</name>
    <dbReference type="NCBI Taxonomy" id="211455"/>
    <lineage>
        <taxon>Bacteria</taxon>
        <taxon>Bacillati</taxon>
        <taxon>Actinomycetota</taxon>
        <taxon>Actinomycetes</taxon>
        <taxon>Pseudonocardiales</taxon>
        <taxon>Pseudonocardiaceae</taxon>
        <taxon>Pseudonocardia</taxon>
        <taxon>environmental samples</taxon>
    </lineage>
</organism>
<name>A0A6J4PPX9_9PSEU</name>
<dbReference type="EMBL" id="CADCUS010000405">
    <property type="protein sequence ID" value="CAA9422618.1"/>
    <property type="molecule type" value="Genomic_DNA"/>
</dbReference>